<dbReference type="EC" id="1.3.8.8" evidence="6"/>
<dbReference type="PANTHER" id="PTHR42803">
    <property type="entry name" value="ACYL-COA DEHYDROGENASE"/>
    <property type="match status" value="1"/>
</dbReference>
<keyword evidence="11 27" id="KW-0560">Oxidoreductase</keyword>
<dbReference type="GO" id="GO:0005886">
    <property type="term" value="C:plasma membrane"/>
    <property type="evidence" value="ECO:0007669"/>
    <property type="project" value="TreeGrafter"/>
</dbReference>
<comment type="catalytic activity">
    <reaction evidence="19">
        <text>decanoyl-CoA + oxidized [electron-transfer flavoprotein] + H(+) = (2E)-decenoyl-CoA + reduced [electron-transfer flavoprotein]</text>
        <dbReference type="Rhea" id="RHEA:48176"/>
        <dbReference type="Rhea" id="RHEA-COMP:10685"/>
        <dbReference type="Rhea" id="RHEA-COMP:10686"/>
        <dbReference type="ChEBI" id="CHEBI:15378"/>
        <dbReference type="ChEBI" id="CHEBI:57692"/>
        <dbReference type="ChEBI" id="CHEBI:58307"/>
        <dbReference type="ChEBI" id="CHEBI:61406"/>
        <dbReference type="ChEBI" id="CHEBI:61430"/>
    </reaction>
</comment>
<dbReference type="FunFam" id="1.20.140.10:FF:000016">
    <property type="entry name" value="Acyl-CoA dehydrogenase FadE5"/>
    <property type="match status" value="1"/>
</dbReference>
<feature type="domain" description="Acetyl-CoA dehydrogenase-like C-terminal" evidence="30">
    <location>
        <begin position="474"/>
        <end position="604"/>
    </location>
</feature>
<evidence type="ECO:0000313" key="31">
    <source>
        <dbReference type="EMBL" id="ODQ96535.1"/>
    </source>
</evidence>
<comment type="caution">
    <text evidence="31">The sequence shown here is derived from an EMBL/GenBank/DDBJ whole genome shotgun (WGS) entry which is preliminary data.</text>
</comment>
<comment type="catalytic activity">
    <reaction evidence="15">
        <text>a long-chain 2,3-saturated fatty acyl-CoA + oxidized [electron-transfer flavoprotein] + H(+) = a long-chain (2E)-enoyl-CoA + reduced [electron-transfer flavoprotein]</text>
        <dbReference type="Rhea" id="RHEA:17721"/>
        <dbReference type="Rhea" id="RHEA-COMP:10685"/>
        <dbReference type="Rhea" id="RHEA-COMP:10686"/>
        <dbReference type="ChEBI" id="CHEBI:15378"/>
        <dbReference type="ChEBI" id="CHEBI:57692"/>
        <dbReference type="ChEBI" id="CHEBI:58307"/>
        <dbReference type="ChEBI" id="CHEBI:83721"/>
        <dbReference type="ChEBI" id="CHEBI:83727"/>
        <dbReference type="EC" id="1.3.8.8"/>
    </reaction>
</comment>
<dbReference type="EC" id="1.3.8.7" evidence="5"/>
<evidence type="ECO:0000256" key="16">
    <source>
        <dbReference type="ARBA" id="ARBA00050315"/>
    </source>
</evidence>
<comment type="catalytic activity">
    <reaction evidence="16">
        <text>a short-chain 2,3-saturated fatty acyl-CoA + oxidized [electron-transfer flavoprotein] + H(+) = a short-chain (2E)-enoyl-CoA + reduced [electron-transfer flavoprotein]</text>
        <dbReference type="Rhea" id="RHEA:47196"/>
        <dbReference type="Rhea" id="RHEA-COMP:10685"/>
        <dbReference type="Rhea" id="RHEA-COMP:10686"/>
        <dbReference type="ChEBI" id="CHEBI:15378"/>
        <dbReference type="ChEBI" id="CHEBI:57692"/>
        <dbReference type="ChEBI" id="CHEBI:58307"/>
        <dbReference type="ChEBI" id="CHEBI:87487"/>
        <dbReference type="ChEBI" id="CHEBI:87488"/>
        <dbReference type="EC" id="1.3.8.1"/>
    </reaction>
</comment>
<dbReference type="FunFam" id="2.40.110.20:FF:000001">
    <property type="entry name" value="Acyl-CoA dehydrogenase AidB"/>
    <property type="match status" value="1"/>
</dbReference>
<evidence type="ECO:0000256" key="18">
    <source>
        <dbReference type="ARBA" id="ARBA00050695"/>
    </source>
</evidence>
<evidence type="ECO:0000256" key="13">
    <source>
        <dbReference type="ARBA" id="ARBA00047882"/>
    </source>
</evidence>
<comment type="catalytic activity">
    <reaction evidence="21">
        <text>oxidized [electron-transfer flavoprotein] + hexadecanoyl-CoA + H(+) = (2E)-hexadecenoyl-CoA + reduced [electron-transfer flavoprotein]</text>
        <dbReference type="Rhea" id="RHEA:43448"/>
        <dbReference type="Rhea" id="RHEA-COMP:10685"/>
        <dbReference type="Rhea" id="RHEA-COMP:10686"/>
        <dbReference type="ChEBI" id="CHEBI:15378"/>
        <dbReference type="ChEBI" id="CHEBI:57379"/>
        <dbReference type="ChEBI" id="CHEBI:57692"/>
        <dbReference type="ChEBI" id="CHEBI:58307"/>
        <dbReference type="ChEBI" id="CHEBI:61526"/>
    </reaction>
</comment>
<evidence type="ECO:0000256" key="12">
    <source>
        <dbReference type="ARBA" id="ARBA00023098"/>
    </source>
</evidence>
<evidence type="ECO:0000256" key="4">
    <source>
        <dbReference type="ARBA" id="ARBA00011738"/>
    </source>
</evidence>
<dbReference type="GO" id="GO:0016937">
    <property type="term" value="F:short-chain fatty acyl-CoA dehydrogenase activity"/>
    <property type="evidence" value="ECO:0007669"/>
    <property type="project" value="UniProtKB-EC"/>
</dbReference>
<organism evidence="31 32">
    <name type="scientific">Mycolicibacterium holsaticum</name>
    <dbReference type="NCBI Taxonomy" id="152142"/>
    <lineage>
        <taxon>Bacteria</taxon>
        <taxon>Bacillati</taxon>
        <taxon>Actinomycetota</taxon>
        <taxon>Actinomycetes</taxon>
        <taxon>Mycobacteriales</taxon>
        <taxon>Mycobacteriaceae</taxon>
        <taxon>Mycolicibacterium</taxon>
    </lineage>
</organism>
<evidence type="ECO:0000256" key="26">
    <source>
        <dbReference type="ARBA" id="ARBA00077336"/>
    </source>
</evidence>
<dbReference type="Pfam" id="PF00441">
    <property type="entry name" value="Acyl-CoA_dh_1"/>
    <property type="match status" value="1"/>
</dbReference>
<dbReference type="Gene3D" id="2.40.110.20">
    <property type="match status" value="1"/>
</dbReference>
<evidence type="ECO:0000313" key="32">
    <source>
        <dbReference type="Proteomes" id="UP000094243"/>
    </source>
</evidence>
<comment type="catalytic activity">
    <reaction evidence="20">
        <text>octadecanoyl-CoA + oxidized [electron-transfer flavoprotein] + H(+) = (2E)-octadecenoyl-CoA + reduced [electron-transfer flavoprotein]</text>
        <dbReference type="Rhea" id="RHEA:47240"/>
        <dbReference type="Rhea" id="RHEA-COMP:10685"/>
        <dbReference type="Rhea" id="RHEA-COMP:10686"/>
        <dbReference type="ChEBI" id="CHEBI:15378"/>
        <dbReference type="ChEBI" id="CHEBI:57394"/>
        <dbReference type="ChEBI" id="CHEBI:57692"/>
        <dbReference type="ChEBI" id="CHEBI:58307"/>
        <dbReference type="ChEBI" id="CHEBI:71412"/>
    </reaction>
</comment>
<evidence type="ECO:0000259" key="28">
    <source>
        <dbReference type="Pfam" id="PF00441"/>
    </source>
</evidence>
<dbReference type="GO" id="GO:0004466">
    <property type="term" value="F:long-chain fatty acyl-CoA dehydrogenase activity"/>
    <property type="evidence" value="ECO:0007669"/>
    <property type="project" value="UniProtKB-EC"/>
</dbReference>
<dbReference type="InterPro" id="IPR009075">
    <property type="entry name" value="AcylCo_DH/oxidase_C"/>
</dbReference>
<dbReference type="PROSITE" id="PS00072">
    <property type="entry name" value="ACYL_COA_DH_1"/>
    <property type="match status" value="1"/>
</dbReference>
<dbReference type="Pfam" id="PF02770">
    <property type="entry name" value="Acyl-CoA_dh_M"/>
    <property type="match status" value="1"/>
</dbReference>
<comment type="catalytic activity">
    <reaction evidence="18">
        <text>butanoyl-CoA + oxidized [electron-transfer flavoprotein] + H(+) = (2E)-butenoyl-CoA + reduced [electron-transfer flavoprotein]</text>
        <dbReference type="Rhea" id="RHEA:24004"/>
        <dbReference type="Rhea" id="RHEA-COMP:10685"/>
        <dbReference type="Rhea" id="RHEA-COMP:10686"/>
        <dbReference type="ChEBI" id="CHEBI:15378"/>
        <dbReference type="ChEBI" id="CHEBI:57332"/>
        <dbReference type="ChEBI" id="CHEBI:57371"/>
        <dbReference type="ChEBI" id="CHEBI:57692"/>
        <dbReference type="ChEBI" id="CHEBI:58307"/>
    </reaction>
</comment>
<feature type="domain" description="Acyl-CoA dehydrogenase/oxidase C-terminal" evidence="28">
    <location>
        <begin position="288"/>
        <end position="453"/>
    </location>
</feature>
<evidence type="ECO:0000256" key="9">
    <source>
        <dbReference type="ARBA" id="ARBA00022827"/>
    </source>
</evidence>
<name>A0A1E3S2X4_9MYCO</name>
<dbReference type="RefSeq" id="WP_069403281.1">
    <property type="nucleotide sequence ID" value="NZ_MIGZ01000002.1"/>
</dbReference>
<evidence type="ECO:0000256" key="3">
    <source>
        <dbReference type="ARBA" id="ARBA00009347"/>
    </source>
</evidence>
<comment type="cofactor">
    <cofactor evidence="1 27">
        <name>FAD</name>
        <dbReference type="ChEBI" id="CHEBI:57692"/>
    </cofactor>
</comment>
<evidence type="ECO:0000256" key="10">
    <source>
        <dbReference type="ARBA" id="ARBA00022832"/>
    </source>
</evidence>
<keyword evidence="10" id="KW-0276">Fatty acid metabolism</keyword>
<evidence type="ECO:0000256" key="1">
    <source>
        <dbReference type="ARBA" id="ARBA00001974"/>
    </source>
</evidence>
<dbReference type="EMBL" id="MIGZ01000002">
    <property type="protein sequence ID" value="ODQ96535.1"/>
    <property type="molecule type" value="Genomic_DNA"/>
</dbReference>
<evidence type="ECO:0000256" key="14">
    <source>
        <dbReference type="ARBA" id="ARBA00048375"/>
    </source>
</evidence>
<protein>
    <recommendedName>
        <fullName evidence="23">Broad-specificity linear acyl-CoA dehydrogenase FadE5</fullName>
        <ecNumber evidence="7">1.3.8.1</ecNumber>
        <ecNumber evidence="5">1.3.8.7</ecNumber>
        <ecNumber evidence="6">1.3.8.8</ecNumber>
    </recommendedName>
    <alternativeName>
        <fullName evidence="25">Long-chain-acyl-CoA dehydrogenase</fullName>
    </alternativeName>
    <alternativeName>
        <fullName evidence="26">Medium-chain-acyl-CoA dehydrogenase</fullName>
    </alternativeName>
    <alternativeName>
        <fullName evidence="24">Short-chain-acyl-CoA dehydrogenase</fullName>
    </alternativeName>
</protein>
<sequence length="608" mass="65844">MGHYIPNPRDLAFNLFDVLRLDHVLDGGAYGDLDSAAVRRMLDEVARLAKGPIADSFTASDRAPGEFLPTEHAVSVPEALKATIKAVREAQWWRVGVDPELGGIPAPTAVTWALQEMITAANPSAVLFTFGPPIFNLLYKIGDERQKRWAKAGLERGWTATMAMTEPDAGSDVGAVRTRAVAQPDGTWHIEGVKRFISVGDVGDLAENILHMVIARRVGAAAGTKGLSLFVVPKYLFDPDTAELGPRNGAFVTRVDQTMGLRGSPTCEVAFGGTPLPAVGYLAGELRDGIAQMFSMLEFSRMNVAVKATGTLSSGYLNALTYARSRVQGSDLASMADSAASAVAIVRHPDVRRSLLLQKAYAEGLRALYLYAAAHRYDGSAELVRGVPAELARRVNDLLLPVVKAVSGDRAYEMLTESLQTLGGSGYLQDHPIEQYIRDTKADSVYEGTTAILALEFFFRKIVRDGAVAFDHLLSRIEEFTQLNDGFEVECRWLRVGAADLRSMLNTLLEYLTAAADNPTAVYKIGLVSVRFLHAFGDLVIAWRLLVNAEIARSAMALGPPSADTAFHRGKVSSASFFASTVLPRLGADRLVIENIDTTVMELDDDAL</sequence>
<dbReference type="PANTHER" id="PTHR42803:SF1">
    <property type="entry name" value="BROAD-SPECIFICITY LINEAR ACYL-COA DEHYDROGENASE FADE5"/>
    <property type="match status" value="1"/>
</dbReference>
<dbReference type="InterPro" id="IPR036250">
    <property type="entry name" value="AcylCo_DH-like_C"/>
</dbReference>
<comment type="function">
    <text evidence="22">Acyl-CoA dehydrogenase that exhibits broad specificity for linear acyl-CoA substrates, with a preference for long-chain substrates.</text>
</comment>
<dbReference type="InterPro" id="IPR006091">
    <property type="entry name" value="Acyl-CoA_Oxase/DH_mid-dom"/>
</dbReference>
<dbReference type="Gene3D" id="1.20.140.10">
    <property type="entry name" value="Butyryl-CoA Dehydrogenase, subunit A, domain 3"/>
    <property type="match status" value="1"/>
</dbReference>
<evidence type="ECO:0000256" key="20">
    <source>
        <dbReference type="ARBA" id="ARBA00050877"/>
    </source>
</evidence>
<dbReference type="GO" id="GO:0070991">
    <property type="term" value="F:medium-chain fatty acyl-CoA dehydrogenase activity"/>
    <property type="evidence" value="ECO:0007669"/>
    <property type="project" value="UniProtKB-EC"/>
</dbReference>
<evidence type="ECO:0000256" key="22">
    <source>
        <dbReference type="ARBA" id="ARBA00054301"/>
    </source>
</evidence>
<evidence type="ECO:0000256" key="24">
    <source>
        <dbReference type="ARBA" id="ARBA00075470"/>
    </source>
</evidence>
<comment type="similarity">
    <text evidence="3 27">Belongs to the acyl-CoA dehydrogenase family.</text>
</comment>
<comment type="catalytic activity">
    <reaction evidence="14">
        <text>hexanoyl-CoA + oxidized [electron-transfer flavoprotein] + H(+) = (2E)-hexenoyl-CoA + reduced [electron-transfer flavoprotein]</text>
        <dbReference type="Rhea" id="RHEA:43464"/>
        <dbReference type="Rhea" id="RHEA-COMP:10685"/>
        <dbReference type="Rhea" id="RHEA-COMP:10686"/>
        <dbReference type="ChEBI" id="CHEBI:15378"/>
        <dbReference type="ChEBI" id="CHEBI:57692"/>
        <dbReference type="ChEBI" id="CHEBI:58307"/>
        <dbReference type="ChEBI" id="CHEBI:62077"/>
        <dbReference type="ChEBI" id="CHEBI:62620"/>
    </reaction>
</comment>
<evidence type="ECO:0000256" key="15">
    <source>
        <dbReference type="ARBA" id="ARBA00049247"/>
    </source>
</evidence>
<evidence type="ECO:0000256" key="5">
    <source>
        <dbReference type="ARBA" id="ARBA00012033"/>
    </source>
</evidence>
<dbReference type="Proteomes" id="UP000094243">
    <property type="component" value="Unassembled WGS sequence"/>
</dbReference>
<dbReference type="InterPro" id="IPR052166">
    <property type="entry name" value="Diverse_Acyl-CoA_DH"/>
</dbReference>
<dbReference type="InterPro" id="IPR009100">
    <property type="entry name" value="AcylCoA_DH/oxidase_NM_dom_sf"/>
</dbReference>
<reference evidence="32" key="1">
    <citation type="submission" date="2016-09" db="EMBL/GenBank/DDBJ databases">
        <authorList>
            <person name="Greninger A.L."/>
            <person name="Jerome K.R."/>
            <person name="Mcnair B."/>
            <person name="Wallis C."/>
            <person name="Fang F."/>
        </authorList>
    </citation>
    <scope>NUCLEOTIDE SEQUENCE [LARGE SCALE GENOMIC DNA]</scope>
    <source>
        <strain evidence="32">M7</strain>
    </source>
</reference>
<gene>
    <name evidence="31" type="ORF">BHQ17_00580</name>
</gene>
<evidence type="ECO:0000259" key="30">
    <source>
        <dbReference type="Pfam" id="PF12806"/>
    </source>
</evidence>
<comment type="catalytic activity">
    <reaction evidence="17">
        <text>dodecanoyl-CoA + oxidized [electron-transfer flavoprotein] + H(+) = (2E)-dodecenoyl-CoA + reduced [electron-transfer flavoprotein]</text>
        <dbReference type="Rhea" id="RHEA:47296"/>
        <dbReference type="Rhea" id="RHEA-COMP:10685"/>
        <dbReference type="Rhea" id="RHEA-COMP:10686"/>
        <dbReference type="ChEBI" id="CHEBI:15378"/>
        <dbReference type="ChEBI" id="CHEBI:57330"/>
        <dbReference type="ChEBI" id="CHEBI:57375"/>
        <dbReference type="ChEBI" id="CHEBI:57692"/>
        <dbReference type="ChEBI" id="CHEBI:58307"/>
    </reaction>
</comment>
<keyword evidence="9 27" id="KW-0274">FAD</keyword>
<evidence type="ECO:0000256" key="8">
    <source>
        <dbReference type="ARBA" id="ARBA00022630"/>
    </source>
</evidence>
<dbReference type="SUPFAM" id="SSF47203">
    <property type="entry name" value="Acyl-CoA dehydrogenase C-terminal domain-like"/>
    <property type="match status" value="1"/>
</dbReference>
<accession>A0A1E3S2X4</accession>
<evidence type="ECO:0000256" key="17">
    <source>
        <dbReference type="ARBA" id="ARBA00050336"/>
    </source>
</evidence>
<comment type="catalytic activity">
    <reaction evidence="13">
        <text>a medium-chain 2,3-saturated fatty acyl-CoA + oxidized [electron-transfer flavoprotein] + H(+) = a medium-chain (2E)-enoyl-CoA + reduced [electron-transfer flavoprotein]</text>
        <dbReference type="Rhea" id="RHEA:14477"/>
        <dbReference type="Rhea" id="RHEA-COMP:10685"/>
        <dbReference type="Rhea" id="RHEA-COMP:10686"/>
        <dbReference type="ChEBI" id="CHEBI:15378"/>
        <dbReference type="ChEBI" id="CHEBI:57692"/>
        <dbReference type="ChEBI" id="CHEBI:58307"/>
        <dbReference type="ChEBI" id="CHEBI:83723"/>
        <dbReference type="ChEBI" id="CHEBI:83726"/>
        <dbReference type="EC" id="1.3.8.7"/>
    </reaction>
</comment>
<comment type="pathway">
    <text evidence="2">Lipid metabolism; fatty acid metabolism.</text>
</comment>
<dbReference type="SUPFAM" id="SSF56645">
    <property type="entry name" value="Acyl-CoA dehydrogenase NM domain-like"/>
    <property type="match status" value="1"/>
</dbReference>
<comment type="subunit">
    <text evidence="4">Homodimer.</text>
</comment>
<dbReference type="InterPro" id="IPR025878">
    <property type="entry name" value="Acyl-CoA_dh-like_C_dom"/>
</dbReference>
<evidence type="ECO:0000256" key="7">
    <source>
        <dbReference type="ARBA" id="ARBA00012046"/>
    </source>
</evidence>
<proteinExistence type="inferred from homology"/>
<evidence type="ECO:0000256" key="25">
    <source>
        <dbReference type="ARBA" id="ARBA00077090"/>
    </source>
</evidence>
<evidence type="ECO:0000256" key="11">
    <source>
        <dbReference type="ARBA" id="ARBA00023002"/>
    </source>
</evidence>
<evidence type="ECO:0000256" key="2">
    <source>
        <dbReference type="ARBA" id="ARBA00004872"/>
    </source>
</evidence>
<dbReference type="InterPro" id="IPR006089">
    <property type="entry name" value="Acyl-CoA_DH_CS"/>
</dbReference>
<feature type="domain" description="Acyl-CoA oxidase/dehydrogenase middle" evidence="29">
    <location>
        <begin position="162"/>
        <end position="271"/>
    </location>
</feature>
<evidence type="ECO:0000256" key="19">
    <source>
        <dbReference type="ARBA" id="ARBA00050703"/>
    </source>
</evidence>
<evidence type="ECO:0000256" key="27">
    <source>
        <dbReference type="RuleBase" id="RU362125"/>
    </source>
</evidence>
<dbReference type="OrthoDB" id="9764895at2"/>
<evidence type="ECO:0000259" key="29">
    <source>
        <dbReference type="Pfam" id="PF02770"/>
    </source>
</evidence>
<keyword evidence="32" id="KW-1185">Reference proteome</keyword>
<dbReference type="GO" id="GO:0006631">
    <property type="term" value="P:fatty acid metabolic process"/>
    <property type="evidence" value="ECO:0007669"/>
    <property type="project" value="UniProtKB-KW"/>
</dbReference>
<evidence type="ECO:0000256" key="6">
    <source>
        <dbReference type="ARBA" id="ARBA00012040"/>
    </source>
</evidence>
<dbReference type="Pfam" id="PF12806">
    <property type="entry name" value="Acyl-CoA_dh_C"/>
    <property type="match status" value="1"/>
</dbReference>
<keyword evidence="8 27" id="KW-0285">Flavoprotein</keyword>
<evidence type="ECO:0000256" key="21">
    <source>
        <dbReference type="ARBA" id="ARBA00052387"/>
    </source>
</evidence>
<evidence type="ECO:0000256" key="23">
    <source>
        <dbReference type="ARBA" id="ARBA00069359"/>
    </source>
</evidence>
<keyword evidence="12" id="KW-0443">Lipid metabolism</keyword>
<dbReference type="EC" id="1.3.8.1" evidence="7"/>
<dbReference type="AlphaFoldDB" id="A0A1E3S2X4"/>